<evidence type="ECO:0000313" key="9">
    <source>
        <dbReference type="Proteomes" id="UP000046395"/>
    </source>
</evidence>
<feature type="binding site" evidence="7">
    <location>
        <position position="39"/>
    </location>
    <ligand>
        <name>Zn(2+)</name>
        <dbReference type="ChEBI" id="CHEBI:29105"/>
    </ligand>
</feature>
<dbReference type="WBParaSite" id="TMUE_2000007023.1">
    <property type="protein sequence ID" value="TMUE_2000007023.1"/>
    <property type="gene ID" value="WBGene00291785"/>
</dbReference>
<comment type="cofactor">
    <cofactor evidence="7">
        <name>Zn(2+)</name>
        <dbReference type="ChEBI" id="CHEBI:29105"/>
    </cofactor>
    <text evidence="7">Binds 1 zinc ion per subunit.</text>
</comment>
<dbReference type="PANTHER" id="PTHR11002">
    <property type="entry name" value="CARBONIC ANHYDRASE"/>
    <property type="match status" value="1"/>
</dbReference>
<dbReference type="GO" id="GO:0004089">
    <property type="term" value="F:carbonate dehydratase activity"/>
    <property type="evidence" value="ECO:0007669"/>
    <property type="project" value="UniProtKB-UniRule"/>
</dbReference>
<sequence length="245" mass="27802">MQRILQSIARQGSKSKLESIQKLSQHSLQPQAILFCCVDGRLMTSRFLGLDIGDAYVVRNPGNIIPNHASDVKKQQSGAIAEASASLELACCVSKVPEIIVCGHSDCKAMKLLWTMKREEPQWDSRKPLQSWLTLQGRATLEKYEEMKETNGPIKFLNKWQALSFDASIDRKTWNELDQLSQVNCLQQLENIASLEFMASILKANKAHLHALWLNFEDCMVHYFSKKEKQFVMVTSDSLAKLQSE</sequence>
<dbReference type="InterPro" id="IPR036874">
    <property type="entry name" value="Carbonic_anhydrase_sf"/>
</dbReference>
<evidence type="ECO:0000256" key="1">
    <source>
        <dbReference type="ARBA" id="ARBA00006217"/>
    </source>
</evidence>
<evidence type="ECO:0000256" key="2">
    <source>
        <dbReference type="ARBA" id="ARBA00012925"/>
    </source>
</evidence>
<feature type="binding site" evidence="7">
    <location>
        <position position="107"/>
    </location>
    <ligand>
        <name>Zn(2+)</name>
        <dbReference type="ChEBI" id="CHEBI:29105"/>
    </ligand>
</feature>
<dbReference type="GO" id="GO:0008270">
    <property type="term" value="F:zinc ion binding"/>
    <property type="evidence" value="ECO:0007669"/>
    <property type="project" value="UniProtKB-UniRule"/>
</dbReference>
<feature type="binding site" evidence="7">
    <location>
        <position position="104"/>
    </location>
    <ligand>
        <name>Zn(2+)</name>
        <dbReference type="ChEBI" id="CHEBI:29105"/>
    </ligand>
</feature>
<reference evidence="10" key="1">
    <citation type="submission" date="2019-12" db="UniProtKB">
        <authorList>
            <consortium name="WormBaseParasite"/>
        </authorList>
    </citation>
    <scope>IDENTIFICATION</scope>
</reference>
<dbReference type="AlphaFoldDB" id="A0A5S6QII9"/>
<keyword evidence="3 7" id="KW-0479">Metal-binding</keyword>
<proteinExistence type="inferred from homology"/>
<evidence type="ECO:0000256" key="7">
    <source>
        <dbReference type="PIRSR" id="PIRSR601765-1"/>
    </source>
</evidence>
<evidence type="ECO:0000256" key="6">
    <source>
        <dbReference type="ARBA" id="ARBA00048348"/>
    </source>
</evidence>
<evidence type="ECO:0000256" key="8">
    <source>
        <dbReference type="RuleBase" id="RU003956"/>
    </source>
</evidence>
<dbReference type="Proteomes" id="UP000046395">
    <property type="component" value="Unassembled WGS sequence"/>
</dbReference>
<dbReference type="EC" id="4.2.1.1" evidence="2 8"/>
<accession>A0A5S6QII9</accession>
<feature type="binding site" evidence="7">
    <location>
        <position position="37"/>
    </location>
    <ligand>
        <name>Zn(2+)</name>
        <dbReference type="ChEBI" id="CHEBI:29105"/>
    </ligand>
</feature>
<comment type="function">
    <text evidence="8">Reversible hydration of carbon dioxide.</text>
</comment>
<comment type="similarity">
    <text evidence="1 8">Belongs to the beta-class carbonic anhydrase family.</text>
</comment>
<evidence type="ECO:0000313" key="10">
    <source>
        <dbReference type="WBParaSite" id="TMUE_2000007023.1"/>
    </source>
</evidence>
<keyword evidence="4 7" id="KW-0862">Zinc</keyword>
<dbReference type="Gene3D" id="3.40.1050.10">
    <property type="entry name" value="Carbonic anhydrase"/>
    <property type="match status" value="1"/>
</dbReference>
<dbReference type="SMART" id="SM00947">
    <property type="entry name" value="Pro_CA"/>
    <property type="match status" value="1"/>
</dbReference>
<dbReference type="InterPro" id="IPR001765">
    <property type="entry name" value="Carbonic_anhydrase"/>
</dbReference>
<dbReference type="STRING" id="70415.A0A5S6QII9"/>
<dbReference type="PANTHER" id="PTHR11002:SF76">
    <property type="entry name" value="CARBONIC ANHYDRASE"/>
    <property type="match status" value="1"/>
</dbReference>
<dbReference type="SUPFAM" id="SSF53056">
    <property type="entry name" value="beta-carbonic anhydrase, cab"/>
    <property type="match status" value="1"/>
</dbReference>
<evidence type="ECO:0000256" key="4">
    <source>
        <dbReference type="ARBA" id="ARBA00022833"/>
    </source>
</evidence>
<protein>
    <recommendedName>
        <fullName evidence="2 8">Carbonic anhydrase</fullName>
        <ecNumber evidence="2 8">4.2.1.1</ecNumber>
    </recommendedName>
    <alternativeName>
        <fullName evidence="8">Carbonate dehydratase</fullName>
    </alternativeName>
</protein>
<evidence type="ECO:0000256" key="5">
    <source>
        <dbReference type="ARBA" id="ARBA00023239"/>
    </source>
</evidence>
<name>A0A5S6QII9_TRIMR</name>
<evidence type="ECO:0000256" key="3">
    <source>
        <dbReference type="ARBA" id="ARBA00022723"/>
    </source>
</evidence>
<keyword evidence="5 8" id="KW-0456">Lyase</keyword>
<organism evidence="9 10">
    <name type="scientific">Trichuris muris</name>
    <name type="common">Mouse whipworm</name>
    <dbReference type="NCBI Taxonomy" id="70415"/>
    <lineage>
        <taxon>Eukaryota</taxon>
        <taxon>Metazoa</taxon>
        <taxon>Ecdysozoa</taxon>
        <taxon>Nematoda</taxon>
        <taxon>Enoplea</taxon>
        <taxon>Dorylaimia</taxon>
        <taxon>Trichinellida</taxon>
        <taxon>Trichuridae</taxon>
        <taxon>Trichuris</taxon>
    </lineage>
</organism>
<keyword evidence="9" id="KW-1185">Reference proteome</keyword>
<dbReference type="Pfam" id="PF00484">
    <property type="entry name" value="Pro_CA"/>
    <property type="match status" value="1"/>
</dbReference>
<comment type="catalytic activity">
    <reaction evidence="6 8">
        <text>hydrogencarbonate + H(+) = CO2 + H2O</text>
        <dbReference type="Rhea" id="RHEA:10748"/>
        <dbReference type="ChEBI" id="CHEBI:15377"/>
        <dbReference type="ChEBI" id="CHEBI:15378"/>
        <dbReference type="ChEBI" id="CHEBI:16526"/>
        <dbReference type="ChEBI" id="CHEBI:17544"/>
        <dbReference type="EC" id="4.2.1.1"/>
    </reaction>
</comment>